<protein>
    <submittedName>
        <fullName evidence="2">Uncharacterized protein</fullName>
    </submittedName>
</protein>
<keyword evidence="3" id="KW-1185">Reference proteome</keyword>
<keyword evidence="1" id="KW-1133">Transmembrane helix</keyword>
<name>A0A061A875_9MOLU</name>
<keyword evidence="1" id="KW-0812">Transmembrane</keyword>
<dbReference type="STRING" id="35623.Aocu_00270"/>
<reference evidence="3" key="1">
    <citation type="submission" date="2014-05" db="EMBL/GenBank/DDBJ databases">
        <authorList>
            <person name="Kube M."/>
        </authorList>
    </citation>
    <scope>NUCLEOTIDE SEQUENCE [LARGE SCALE GENOMIC DNA]</scope>
</reference>
<keyword evidence="1" id="KW-0472">Membrane</keyword>
<dbReference type="AlphaFoldDB" id="A0A061A875"/>
<evidence type="ECO:0000313" key="2">
    <source>
        <dbReference type="EMBL" id="CDR30100.1"/>
    </source>
</evidence>
<evidence type="ECO:0000313" key="3">
    <source>
        <dbReference type="Proteomes" id="UP000032434"/>
    </source>
</evidence>
<dbReference type="HOGENOM" id="CLU_3003422_0_0_14"/>
<dbReference type="RefSeq" id="WP_159444496.1">
    <property type="nucleotide sequence ID" value="NZ_FUZK01000002.1"/>
</dbReference>
<feature type="transmembrane region" description="Helical" evidence="1">
    <location>
        <begin position="33"/>
        <end position="53"/>
    </location>
</feature>
<dbReference type="Proteomes" id="UP000032434">
    <property type="component" value="Chromosome 1"/>
</dbReference>
<accession>A0A061A875</accession>
<sequence length="58" mass="6747">MKNIMKFFLEPIRFLGSRGVSDRIVKFFDRHPWLIYVVALFISLGAIFIMYVAPVLGL</sequence>
<dbReference type="PATRIC" id="fig|35623.3.peg.27"/>
<dbReference type="InParanoid" id="A0A061A875"/>
<dbReference type="KEGG" id="aoc:Aocu_00270"/>
<organism evidence="2 3">
    <name type="scientific">Acholeplasma oculi</name>
    <dbReference type="NCBI Taxonomy" id="35623"/>
    <lineage>
        <taxon>Bacteria</taxon>
        <taxon>Bacillati</taxon>
        <taxon>Mycoplasmatota</taxon>
        <taxon>Mollicutes</taxon>
        <taxon>Acholeplasmatales</taxon>
        <taxon>Acholeplasmataceae</taxon>
        <taxon>Acholeplasma</taxon>
    </lineage>
</organism>
<gene>
    <name evidence="2" type="ORF">Aocu_00270</name>
</gene>
<dbReference type="EMBL" id="LK028559">
    <property type="protein sequence ID" value="CDR30100.1"/>
    <property type="molecule type" value="Genomic_DNA"/>
</dbReference>
<proteinExistence type="predicted"/>
<evidence type="ECO:0000256" key="1">
    <source>
        <dbReference type="SAM" id="Phobius"/>
    </source>
</evidence>